<feature type="compositionally biased region" description="Basic and acidic residues" evidence="1">
    <location>
        <begin position="17"/>
        <end position="28"/>
    </location>
</feature>
<evidence type="ECO:0000313" key="3">
    <source>
        <dbReference type="Proteomes" id="UP000765509"/>
    </source>
</evidence>
<dbReference type="EMBL" id="AVOT02022879">
    <property type="protein sequence ID" value="MBW0512576.1"/>
    <property type="molecule type" value="Genomic_DNA"/>
</dbReference>
<feature type="compositionally biased region" description="Basic and acidic residues" evidence="1">
    <location>
        <begin position="115"/>
        <end position="124"/>
    </location>
</feature>
<sequence>MPIISEPELELSMSDSNRYKSHSEGSNRHLHEPVQAVIHSVQGKGLENVAINTPRSDELLLHPQNVPQRGGNSEILQWMESTIIQTSNKKDQGIPFQKEGGNQGRSPSSFYQQAPRREQEKEKELEKTIFPKLQDSKNPKRCHGKYLQHGQNLDGIQGQGGTKNETISFTKEITFSSDVVNTLTEIKNIILPLKEIKNSSLSIKEIKNNLSSLKKVVVQNKKEIENIKFIVENNKPKVFIDNTQKLIQGQQELYKYIKDIKDKTLTINYDMSIHNLTEKLNKLNHVERSDEARTNLKDDIESEIRLITEKMDKMNEASLNMPKLSTPFSHIRSPVKPKEEITNTFITDLIHQDNNQVLMKKAPQLKEWTTSTGKGEYDHMSFIKTIDMLQEDYAIPDELITARLHSLFEKFEKNGTMA</sequence>
<feature type="region of interest" description="Disordered" evidence="1">
    <location>
        <begin position="1"/>
        <end position="28"/>
    </location>
</feature>
<proteinExistence type="predicted"/>
<name>A0A9Q3HP49_9BASI</name>
<accession>A0A9Q3HP49</accession>
<keyword evidence="3" id="KW-1185">Reference proteome</keyword>
<evidence type="ECO:0000256" key="1">
    <source>
        <dbReference type="SAM" id="MobiDB-lite"/>
    </source>
</evidence>
<protein>
    <submittedName>
        <fullName evidence="2">Uncharacterized protein</fullName>
    </submittedName>
</protein>
<dbReference type="AlphaFoldDB" id="A0A9Q3HP49"/>
<dbReference type="Proteomes" id="UP000765509">
    <property type="component" value="Unassembled WGS sequence"/>
</dbReference>
<comment type="caution">
    <text evidence="2">The sequence shown here is derived from an EMBL/GenBank/DDBJ whole genome shotgun (WGS) entry which is preliminary data.</text>
</comment>
<evidence type="ECO:0000313" key="2">
    <source>
        <dbReference type="EMBL" id="MBW0512576.1"/>
    </source>
</evidence>
<feature type="region of interest" description="Disordered" evidence="1">
    <location>
        <begin position="86"/>
        <end position="124"/>
    </location>
</feature>
<organism evidence="2 3">
    <name type="scientific">Austropuccinia psidii MF-1</name>
    <dbReference type="NCBI Taxonomy" id="1389203"/>
    <lineage>
        <taxon>Eukaryota</taxon>
        <taxon>Fungi</taxon>
        <taxon>Dikarya</taxon>
        <taxon>Basidiomycota</taxon>
        <taxon>Pucciniomycotina</taxon>
        <taxon>Pucciniomycetes</taxon>
        <taxon>Pucciniales</taxon>
        <taxon>Sphaerophragmiaceae</taxon>
        <taxon>Austropuccinia</taxon>
    </lineage>
</organism>
<gene>
    <name evidence="2" type="ORF">O181_052291</name>
</gene>
<reference evidence="2" key="1">
    <citation type="submission" date="2021-03" db="EMBL/GenBank/DDBJ databases">
        <title>Draft genome sequence of rust myrtle Austropuccinia psidii MF-1, a brazilian biotype.</title>
        <authorList>
            <person name="Quecine M.C."/>
            <person name="Pachon D.M.R."/>
            <person name="Bonatelli M.L."/>
            <person name="Correr F.H."/>
            <person name="Franceschini L.M."/>
            <person name="Leite T.F."/>
            <person name="Margarido G.R.A."/>
            <person name="Almeida C.A."/>
            <person name="Ferrarezi J.A."/>
            <person name="Labate C.A."/>
        </authorList>
    </citation>
    <scope>NUCLEOTIDE SEQUENCE</scope>
    <source>
        <strain evidence="2">MF-1</strain>
    </source>
</reference>